<dbReference type="Pfam" id="PF00501">
    <property type="entry name" value="AMP-binding"/>
    <property type="match status" value="1"/>
</dbReference>
<dbReference type="RefSeq" id="WP_167472923.1">
    <property type="nucleotide sequence ID" value="NZ_CP046172.1"/>
</dbReference>
<dbReference type="InterPro" id="IPR010071">
    <property type="entry name" value="AA_adenyl_dom"/>
</dbReference>
<accession>A0A6G9Y9I1</accession>
<evidence type="ECO:0000313" key="6">
    <source>
        <dbReference type="Proteomes" id="UP000503540"/>
    </source>
</evidence>
<dbReference type="GO" id="GO:0044550">
    <property type="term" value="P:secondary metabolite biosynthetic process"/>
    <property type="evidence" value="ECO:0007669"/>
    <property type="project" value="TreeGrafter"/>
</dbReference>
<dbReference type="InterPro" id="IPR042099">
    <property type="entry name" value="ANL_N_sf"/>
</dbReference>
<keyword evidence="6" id="KW-1185">Reference proteome</keyword>
<feature type="region of interest" description="Disordered" evidence="3">
    <location>
        <begin position="619"/>
        <end position="642"/>
    </location>
</feature>
<dbReference type="InterPro" id="IPR036736">
    <property type="entry name" value="ACP-like_sf"/>
</dbReference>
<feature type="domain" description="Carrier" evidence="4">
    <location>
        <begin position="641"/>
        <end position="716"/>
    </location>
</feature>
<evidence type="ECO:0000256" key="1">
    <source>
        <dbReference type="ARBA" id="ARBA00022450"/>
    </source>
</evidence>
<dbReference type="PROSITE" id="PS00455">
    <property type="entry name" value="AMP_BINDING"/>
    <property type="match status" value="1"/>
</dbReference>
<dbReference type="GO" id="GO:0005737">
    <property type="term" value="C:cytoplasm"/>
    <property type="evidence" value="ECO:0007669"/>
    <property type="project" value="TreeGrafter"/>
</dbReference>
<dbReference type="Gene3D" id="3.40.50.12780">
    <property type="entry name" value="N-terminal domain of ligase-like"/>
    <property type="match status" value="1"/>
</dbReference>
<dbReference type="SUPFAM" id="SSF47336">
    <property type="entry name" value="ACP-like"/>
    <property type="match status" value="1"/>
</dbReference>
<evidence type="ECO:0000256" key="2">
    <source>
        <dbReference type="ARBA" id="ARBA00022553"/>
    </source>
</evidence>
<dbReference type="CDD" id="cd05930">
    <property type="entry name" value="A_NRPS"/>
    <property type="match status" value="1"/>
</dbReference>
<gene>
    <name evidence="5" type="ORF">F5544_09855</name>
</gene>
<dbReference type="NCBIfam" id="TIGR01733">
    <property type="entry name" value="AA-adenyl-dom"/>
    <property type="match status" value="1"/>
</dbReference>
<name>A0A6G9Y9I1_9NOCA</name>
<dbReference type="SUPFAM" id="SSF56801">
    <property type="entry name" value="Acetyl-CoA synthetase-like"/>
    <property type="match status" value="1"/>
</dbReference>
<dbReference type="InterPro" id="IPR025110">
    <property type="entry name" value="AMP-bd_C"/>
</dbReference>
<dbReference type="Gene3D" id="1.10.1200.10">
    <property type="entry name" value="ACP-like"/>
    <property type="match status" value="1"/>
</dbReference>
<dbReference type="InterPro" id="IPR020806">
    <property type="entry name" value="PKS_PP-bd"/>
</dbReference>
<dbReference type="Proteomes" id="UP000503540">
    <property type="component" value="Chromosome"/>
</dbReference>
<dbReference type="GO" id="GO:0031177">
    <property type="term" value="F:phosphopantetheine binding"/>
    <property type="evidence" value="ECO:0007669"/>
    <property type="project" value="InterPro"/>
</dbReference>
<dbReference type="Pfam" id="PF00550">
    <property type="entry name" value="PP-binding"/>
    <property type="match status" value="1"/>
</dbReference>
<dbReference type="AlphaFoldDB" id="A0A6G9Y9I1"/>
<organism evidence="5 6">
    <name type="scientific">Nocardia arthritidis</name>
    <dbReference type="NCBI Taxonomy" id="228602"/>
    <lineage>
        <taxon>Bacteria</taxon>
        <taxon>Bacillati</taxon>
        <taxon>Actinomycetota</taxon>
        <taxon>Actinomycetes</taxon>
        <taxon>Mycobacteriales</taxon>
        <taxon>Nocardiaceae</taxon>
        <taxon>Nocardia</taxon>
    </lineage>
</organism>
<evidence type="ECO:0000256" key="3">
    <source>
        <dbReference type="SAM" id="MobiDB-lite"/>
    </source>
</evidence>
<dbReference type="PROSITE" id="PS50075">
    <property type="entry name" value="CARRIER"/>
    <property type="match status" value="1"/>
</dbReference>
<dbReference type="InterPro" id="IPR045851">
    <property type="entry name" value="AMP-bd_C_sf"/>
</dbReference>
<dbReference type="InterPro" id="IPR000873">
    <property type="entry name" value="AMP-dep_synth/lig_dom"/>
</dbReference>
<proteinExistence type="predicted"/>
<sequence>MLDRKMFVMPLSSEARAGCAILAQTNGCDETIVLAAAVCSVIFRHTREEDFVVSGRVMRITDKTRFRDLLLPGPTGCAGRVVDVRLVHETGELYVTAEDGAAWQSSFDSLLRHATAEPDCPVGSLRLLSPEEIKRAFAEIQADVAPGSNPEVLHAPFERLARDYPERSALITSGTTLSYGQLNERADRFAAHLVRLGAGPDTPVGVLVERSAELVVALLGALKCGAPFIPLDRRMPFARVQDVLRAAGTHLLIDRDAVLAGTSVESPPCDTTVTPAHPAYMYFTSGSTGTPKGVVIDHRCAALRVDWIVSRYGLSRDSIVLHKCPLIFDVAVIEIMAPLNSGAACRIAEPDTEADVERLAGLLQNGDVTFVHFVPSMLKTFLAGVGDMKFPAVRWVQTSGEAMPARLLDQVKECFGNAEFHSVYGQTETSEVACWSGTDKSGQLEVPIGRQVGVYRLYVLDEALNPVPPGVQGEICIAGVGGLARGYHNQPALTAERFVPHPQPLVSGERLYRTGDLGVLDATGEILFRGRADTQAKIRGARVEPVEVEAMLAQAPRVRDCAVVVVQDGHGDNELVAYVVGDKLSRDELDAWLVARLPSYMVPAVYMLMDSLPMTGSGKLDRSALPAPTPADRGARSTSGEARTQLEAELSALVAFVLGVPEVGRTDGFFAIGGTSLNATRVLVRINALFGVTVDVADFFADPTVRGLAAQVERGLFELVSSLTEAEAAQRLAELDSAAGETR</sequence>
<protein>
    <submittedName>
        <fullName evidence="5">Amino acid adenylation domain-containing protein</fullName>
    </submittedName>
</protein>
<dbReference type="EMBL" id="CP046172">
    <property type="protein sequence ID" value="QIS09871.1"/>
    <property type="molecule type" value="Genomic_DNA"/>
</dbReference>
<keyword evidence="2" id="KW-0597">Phosphoprotein</keyword>
<dbReference type="InterPro" id="IPR020845">
    <property type="entry name" value="AMP-binding_CS"/>
</dbReference>
<reference evidence="5 6" key="1">
    <citation type="journal article" date="2019" name="ACS Chem. Biol.">
        <title>Identification and Mobilization of a Cryptic Antibiotic Biosynthesis Gene Locus from a Human-Pathogenic Nocardia Isolate.</title>
        <authorList>
            <person name="Herisse M."/>
            <person name="Ishida K."/>
            <person name="Porter J.L."/>
            <person name="Howden B."/>
            <person name="Hertweck C."/>
            <person name="Stinear T.P."/>
            <person name="Pidot S.J."/>
        </authorList>
    </citation>
    <scope>NUCLEOTIDE SEQUENCE [LARGE SCALE GENOMIC DNA]</scope>
    <source>
        <strain evidence="5 6">AUSMDU00012717</strain>
    </source>
</reference>
<evidence type="ECO:0000313" key="5">
    <source>
        <dbReference type="EMBL" id="QIS09871.1"/>
    </source>
</evidence>
<dbReference type="InterPro" id="IPR009081">
    <property type="entry name" value="PP-bd_ACP"/>
</dbReference>
<dbReference type="Gene3D" id="3.30.300.30">
    <property type="match status" value="1"/>
</dbReference>
<dbReference type="Pfam" id="PF13193">
    <property type="entry name" value="AMP-binding_C"/>
    <property type="match status" value="1"/>
</dbReference>
<dbReference type="GO" id="GO:0043041">
    <property type="term" value="P:amino acid activation for nonribosomal peptide biosynthetic process"/>
    <property type="evidence" value="ECO:0007669"/>
    <property type="project" value="TreeGrafter"/>
</dbReference>
<keyword evidence="1" id="KW-0596">Phosphopantetheine</keyword>
<dbReference type="PANTHER" id="PTHR45527">
    <property type="entry name" value="NONRIBOSOMAL PEPTIDE SYNTHETASE"/>
    <property type="match status" value="1"/>
</dbReference>
<evidence type="ECO:0000259" key="4">
    <source>
        <dbReference type="PROSITE" id="PS50075"/>
    </source>
</evidence>
<dbReference type="PANTHER" id="PTHR45527:SF1">
    <property type="entry name" value="FATTY ACID SYNTHASE"/>
    <property type="match status" value="1"/>
</dbReference>
<dbReference type="KEGG" id="nah:F5544_09855"/>
<dbReference type="SMART" id="SM00823">
    <property type="entry name" value="PKS_PP"/>
    <property type="match status" value="1"/>
</dbReference>